<dbReference type="PANTHER" id="PTHR10668:SF105">
    <property type="entry name" value="DEHYDROGENASE-RELATED"/>
    <property type="match status" value="1"/>
</dbReference>
<protein>
    <submittedName>
        <fullName evidence="1">Dehydrogenase</fullName>
    </submittedName>
</protein>
<dbReference type="Proteomes" id="UP000601223">
    <property type="component" value="Unassembled WGS sequence"/>
</dbReference>
<comment type="caution">
    <text evidence="1">The sequence shown here is derived from an EMBL/GenBank/DDBJ whole genome shotgun (WGS) entry which is preliminary data.</text>
</comment>
<evidence type="ECO:0000313" key="1">
    <source>
        <dbReference type="EMBL" id="GIF84224.1"/>
    </source>
</evidence>
<proteinExistence type="predicted"/>
<evidence type="ECO:0000313" key="2">
    <source>
        <dbReference type="Proteomes" id="UP000601223"/>
    </source>
</evidence>
<dbReference type="RefSeq" id="WP_203752188.1">
    <property type="nucleotide sequence ID" value="NZ_BONF01000034.1"/>
</dbReference>
<name>A0A8J3JKM5_9ACTN</name>
<dbReference type="AlphaFoldDB" id="A0A8J3JKM5"/>
<organism evidence="1 2">
    <name type="scientific">Catellatospora bangladeshensis</name>
    <dbReference type="NCBI Taxonomy" id="310355"/>
    <lineage>
        <taxon>Bacteria</taxon>
        <taxon>Bacillati</taxon>
        <taxon>Actinomycetota</taxon>
        <taxon>Actinomycetes</taxon>
        <taxon>Micromonosporales</taxon>
        <taxon>Micromonosporaceae</taxon>
        <taxon>Catellatospora</taxon>
    </lineage>
</organism>
<reference evidence="1 2" key="1">
    <citation type="submission" date="2021-01" db="EMBL/GenBank/DDBJ databases">
        <title>Whole genome shotgun sequence of Catellatospora bangladeshensis NBRC 107357.</title>
        <authorList>
            <person name="Komaki H."/>
            <person name="Tamura T."/>
        </authorList>
    </citation>
    <scope>NUCLEOTIDE SEQUENCE [LARGE SCALE GENOMIC DNA]</scope>
    <source>
        <strain evidence="1 2">NBRC 107357</strain>
    </source>
</reference>
<sequence>MVGAAGRFDVDAVVVGTGPNGLAAAVTLARAGLRVIAYEAGDTVGGGARTEELTLPGFWHDPCSAVHPLGAGSPVFRAWPLERHGLHWVEPDVALAHPFPDGTAATLARSVAATAASLGMDGPTYRRLVGPFLGRWDELSVDVMRPPLAVPPRHPLLLARFGLPGALPAALLAHRFRGRHARALVSGLAAHVPTPLRTVGTGGVALMFALAAHAVSWPMVRGGSQRLSDALAAYLRELGGKVVTGCPVSHLDELPRARAYLLDVVPRHLAALAAGMLPEGYRRRLRALQPGPAVFKIDYALSGPVPWTAPACREAGTVHLGPSMADIDASLCAVRAGRTADHPFLITAQPGRWDPGRAPAGQQVFWAYAHVPNGWDGDLTAAIEAQLERFAPGFRDLVLARAVAGPAEVQRRNPNYLGGDIAGGRCDGLHLLLRPTLAPVPYATAHPAVFLCSSATPPGPGVHGMCGYHAARVALRRVFGIRAPADG</sequence>
<dbReference type="Gene3D" id="3.50.50.60">
    <property type="entry name" value="FAD/NAD(P)-binding domain"/>
    <property type="match status" value="2"/>
</dbReference>
<gene>
    <name evidence="1" type="ORF">Cba03nite_55730</name>
</gene>
<dbReference type="Pfam" id="PF13450">
    <property type="entry name" value="NAD_binding_8"/>
    <property type="match status" value="1"/>
</dbReference>
<dbReference type="PANTHER" id="PTHR10668">
    <property type="entry name" value="PHYTOENE DEHYDROGENASE"/>
    <property type="match status" value="1"/>
</dbReference>
<dbReference type="EMBL" id="BONF01000034">
    <property type="protein sequence ID" value="GIF84224.1"/>
    <property type="molecule type" value="Genomic_DNA"/>
</dbReference>
<accession>A0A8J3JKM5</accession>
<dbReference type="InterPro" id="IPR036188">
    <property type="entry name" value="FAD/NAD-bd_sf"/>
</dbReference>
<dbReference type="SUPFAM" id="SSF51905">
    <property type="entry name" value="FAD/NAD(P)-binding domain"/>
    <property type="match status" value="1"/>
</dbReference>
<keyword evidence="2" id="KW-1185">Reference proteome</keyword>